<protein>
    <recommendedName>
        <fullName evidence="7">ribulose-phosphate 3-epimerase</fullName>
        <ecNumber evidence="7">5.1.3.1</ecNumber>
    </recommendedName>
</protein>
<dbReference type="EC" id="5.1.3.1" evidence="7"/>
<evidence type="ECO:0000313" key="10">
    <source>
        <dbReference type="EMBL" id="GAG68850.1"/>
    </source>
</evidence>
<comment type="similarity">
    <text evidence="6">Belongs to the ribulose-phosphate 3-epimerase family.</text>
</comment>
<evidence type="ECO:0000256" key="7">
    <source>
        <dbReference type="ARBA" id="ARBA00013188"/>
    </source>
</evidence>
<dbReference type="InterPro" id="IPR026019">
    <property type="entry name" value="Ribul_P_3_epim"/>
</dbReference>
<proteinExistence type="inferred from homology"/>
<dbReference type="InterPro" id="IPR000056">
    <property type="entry name" value="Ribul_P_3_epim-like"/>
</dbReference>
<accession>X0ZGU3</accession>
<sequence length="215" mass="23598">MVKIAPSILAADISRLHEEIKIVEEGGADFLHFDIMDGHFVPNLSFGPVVVASIKDKTKLPLEVHLMVEEPLKFVEPFIQAGADTITIHVECFHNLFSTVKAIKSRGKRVGLALNPPTPLISADYLLEDVDMLLIMSVDPGFGGQHFEPAILTKIKKARFMIDKQKLNIDLAVDGGINEKVAPSVLQAGANVLIAGTAIFNRKDRQKAIKTLRKN</sequence>
<dbReference type="InterPro" id="IPR011060">
    <property type="entry name" value="RibuloseP-bd_barrel"/>
</dbReference>
<keyword evidence="8" id="KW-0479">Metal-binding</keyword>
<dbReference type="CDD" id="cd00429">
    <property type="entry name" value="RPE"/>
    <property type="match status" value="1"/>
</dbReference>
<reference evidence="10" key="1">
    <citation type="journal article" date="2014" name="Front. Microbiol.">
        <title>High frequency of phylogenetically diverse reductive dehalogenase-homologous genes in deep subseafloor sedimentary metagenomes.</title>
        <authorList>
            <person name="Kawai M."/>
            <person name="Futagami T."/>
            <person name="Toyoda A."/>
            <person name="Takaki Y."/>
            <person name="Nishi S."/>
            <person name="Hori S."/>
            <person name="Arai W."/>
            <person name="Tsubouchi T."/>
            <person name="Morono Y."/>
            <person name="Uchiyama I."/>
            <person name="Ito T."/>
            <person name="Fujiyama A."/>
            <person name="Inagaki F."/>
            <person name="Takami H."/>
        </authorList>
    </citation>
    <scope>NUCLEOTIDE SEQUENCE</scope>
    <source>
        <strain evidence="10">Expedition CK06-06</strain>
    </source>
</reference>
<dbReference type="GO" id="GO:0046872">
    <property type="term" value="F:metal ion binding"/>
    <property type="evidence" value="ECO:0007669"/>
    <property type="project" value="UniProtKB-KW"/>
</dbReference>
<organism evidence="10">
    <name type="scientific">marine sediment metagenome</name>
    <dbReference type="NCBI Taxonomy" id="412755"/>
    <lineage>
        <taxon>unclassified sequences</taxon>
        <taxon>metagenomes</taxon>
        <taxon>ecological metagenomes</taxon>
    </lineage>
</organism>
<dbReference type="NCBIfam" id="NF004076">
    <property type="entry name" value="PRK05581.1-4"/>
    <property type="match status" value="1"/>
</dbReference>
<comment type="cofactor">
    <cofactor evidence="2">
        <name>Mn(2+)</name>
        <dbReference type="ChEBI" id="CHEBI:29035"/>
    </cofactor>
</comment>
<dbReference type="GO" id="GO:0004750">
    <property type="term" value="F:D-ribulose-phosphate 3-epimerase activity"/>
    <property type="evidence" value="ECO:0007669"/>
    <property type="project" value="UniProtKB-EC"/>
</dbReference>
<evidence type="ECO:0000256" key="9">
    <source>
        <dbReference type="ARBA" id="ARBA00023235"/>
    </source>
</evidence>
<comment type="cofactor">
    <cofactor evidence="5">
        <name>Fe(2+)</name>
        <dbReference type="ChEBI" id="CHEBI:29033"/>
    </cofactor>
</comment>
<dbReference type="Pfam" id="PF00834">
    <property type="entry name" value="Ribul_P_3_epim"/>
    <property type="match status" value="1"/>
</dbReference>
<dbReference type="Gene3D" id="3.20.20.70">
    <property type="entry name" value="Aldolase class I"/>
    <property type="match status" value="1"/>
</dbReference>
<evidence type="ECO:0000256" key="5">
    <source>
        <dbReference type="ARBA" id="ARBA00001954"/>
    </source>
</evidence>
<evidence type="ECO:0000256" key="8">
    <source>
        <dbReference type="ARBA" id="ARBA00022723"/>
    </source>
</evidence>
<dbReference type="PROSITE" id="PS01085">
    <property type="entry name" value="RIBUL_P_3_EPIMER_1"/>
    <property type="match status" value="1"/>
</dbReference>
<dbReference type="SUPFAM" id="SSF51366">
    <property type="entry name" value="Ribulose-phoshate binding barrel"/>
    <property type="match status" value="1"/>
</dbReference>
<dbReference type="InterPro" id="IPR013785">
    <property type="entry name" value="Aldolase_TIM"/>
</dbReference>
<comment type="cofactor">
    <cofactor evidence="3">
        <name>Co(2+)</name>
        <dbReference type="ChEBI" id="CHEBI:48828"/>
    </cofactor>
</comment>
<comment type="catalytic activity">
    <reaction evidence="1">
        <text>D-ribulose 5-phosphate = D-xylulose 5-phosphate</text>
        <dbReference type="Rhea" id="RHEA:13677"/>
        <dbReference type="ChEBI" id="CHEBI:57737"/>
        <dbReference type="ChEBI" id="CHEBI:58121"/>
        <dbReference type="EC" id="5.1.3.1"/>
    </reaction>
</comment>
<keyword evidence="9" id="KW-0413">Isomerase</keyword>
<dbReference type="EMBL" id="BART01008105">
    <property type="protein sequence ID" value="GAG68850.1"/>
    <property type="molecule type" value="Genomic_DNA"/>
</dbReference>
<evidence type="ECO:0000256" key="1">
    <source>
        <dbReference type="ARBA" id="ARBA00001782"/>
    </source>
</evidence>
<dbReference type="GO" id="GO:0005737">
    <property type="term" value="C:cytoplasm"/>
    <property type="evidence" value="ECO:0007669"/>
    <property type="project" value="UniProtKB-ARBA"/>
</dbReference>
<name>X0ZGU3_9ZZZZ</name>
<dbReference type="PROSITE" id="PS01086">
    <property type="entry name" value="RIBUL_P_3_EPIMER_2"/>
    <property type="match status" value="1"/>
</dbReference>
<comment type="cofactor">
    <cofactor evidence="4">
        <name>Zn(2+)</name>
        <dbReference type="ChEBI" id="CHEBI:29105"/>
    </cofactor>
</comment>
<dbReference type="PANTHER" id="PTHR11749">
    <property type="entry name" value="RIBULOSE-5-PHOSPHATE-3-EPIMERASE"/>
    <property type="match status" value="1"/>
</dbReference>
<evidence type="ECO:0000256" key="6">
    <source>
        <dbReference type="ARBA" id="ARBA00009541"/>
    </source>
</evidence>
<dbReference type="GO" id="GO:0005975">
    <property type="term" value="P:carbohydrate metabolic process"/>
    <property type="evidence" value="ECO:0007669"/>
    <property type="project" value="InterPro"/>
</dbReference>
<evidence type="ECO:0000256" key="2">
    <source>
        <dbReference type="ARBA" id="ARBA00001936"/>
    </source>
</evidence>
<comment type="caution">
    <text evidence="10">The sequence shown here is derived from an EMBL/GenBank/DDBJ whole genome shotgun (WGS) entry which is preliminary data.</text>
</comment>
<gene>
    <name evidence="10" type="ORF">S01H4_18306</name>
</gene>
<dbReference type="PIRSF" id="PIRSF001461">
    <property type="entry name" value="RPE"/>
    <property type="match status" value="1"/>
</dbReference>
<evidence type="ECO:0000256" key="3">
    <source>
        <dbReference type="ARBA" id="ARBA00001941"/>
    </source>
</evidence>
<dbReference type="AlphaFoldDB" id="X0ZGU3"/>
<dbReference type="NCBIfam" id="TIGR01163">
    <property type="entry name" value="rpe"/>
    <property type="match status" value="1"/>
</dbReference>
<dbReference type="HAMAP" id="MF_02227">
    <property type="entry name" value="RPE"/>
    <property type="match status" value="1"/>
</dbReference>
<dbReference type="GO" id="GO:0006098">
    <property type="term" value="P:pentose-phosphate shunt"/>
    <property type="evidence" value="ECO:0007669"/>
    <property type="project" value="InterPro"/>
</dbReference>
<dbReference type="FunFam" id="3.20.20.70:FF:000004">
    <property type="entry name" value="Ribulose-phosphate 3-epimerase"/>
    <property type="match status" value="1"/>
</dbReference>
<evidence type="ECO:0000256" key="4">
    <source>
        <dbReference type="ARBA" id="ARBA00001947"/>
    </source>
</evidence>